<protein>
    <submittedName>
        <fullName evidence="1">Uncharacterized protein</fullName>
    </submittedName>
</protein>
<dbReference type="EMBL" id="JACVVK020000299">
    <property type="protein sequence ID" value="KAK7479621.1"/>
    <property type="molecule type" value="Genomic_DNA"/>
</dbReference>
<evidence type="ECO:0000313" key="2">
    <source>
        <dbReference type="Proteomes" id="UP001519460"/>
    </source>
</evidence>
<reference evidence="1 2" key="1">
    <citation type="journal article" date="2023" name="Sci. Data">
        <title>Genome assembly of the Korean intertidal mud-creeper Batillaria attramentaria.</title>
        <authorList>
            <person name="Patra A.K."/>
            <person name="Ho P.T."/>
            <person name="Jun S."/>
            <person name="Lee S.J."/>
            <person name="Kim Y."/>
            <person name="Won Y.J."/>
        </authorList>
    </citation>
    <scope>NUCLEOTIDE SEQUENCE [LARGE SCALE GENOMIC DNA]</scope>
    <source>
        <strain evidence="1">Wonlab-2016</strain>
    </source>
</reference>
<dbReference type="AlphaFoldDB" id="A0ABD0JY07"/>
<keyword evidence="2" id="KW-1185">Reference proteome</keyword>
<organism evidence="1 2">
    <name type="scientific">Batillaria attramentaria</name>
    <dbReference type="NCBI Taxonomy" id="370345"/>
    <lineage>
        <taxon>Eukaryota</taxon>
        <taxon>Metazoa</taxon>
        <taxon>Spiralia</taxon>
        <taxon>Lophotrochozoa</taxon>
        <taxon>Mollusca</taxon>
        <taxon>Gastropoda</taxon>
        <taxon>Caenogastropoda</taxon>
        <taxon>Sorbeoconcha</taxon>
        <taxon>Cerithioidea</taxon>
        <taxon>Batillariidae</taxon>
        <taxon>Batillaria</taxon>
    </lineage>
</organism>
<name>A0ABD0JY07_9CAEN</name>
<proteinExistence type="predicted"/>
<comment type="caution">
    <text evidence="1">The sequence shown here is derived from an EMBL/GenBank/DDBJ whole genome shotgun (WGS) entry which is preliminary data.</text>
</comment>
<dbReference type="Proteomes" id="UP001519460">
    <property type="component" value="Unassembled WGS sequence"/>
</dbReference>
<sequence length="110" mass="12191">MVSCNAHYITRVSQVYTDIYTPAFFCSELAQGGLLAATDAYARYYEPSLIYTLRGPCVMRLYHTCRSQSEARISGQRPPIFSGAVLRVWAVSVIHIANRVAAGGSLLLRM</sequence>
<gene>
    <name evidence="1" type="ORF">BaRGS_00029170</name>
</gene>
<accession>A0ABD0JY07</accession>
<evidence type="ECO:0000313" key="1">
    <source>
        <dbReference type="EMBL" id="KAK7479621.1"/>
    </source>
</evidence>